<dbReference type="AlphaFoldDB" id="A0A3N4I9Q6"/>
<evidence type="ECO:0000259" key="2">
    <source>
        <dbReference type="Pfam" id="PF07933"/>
    </source>
</evidence>
<dbReference type="Proteomes" id="UP000275078">
    <property type="component" value="Unassembled WGS sequence"/>
</dbReference>
<protein>
    <submittedName>
        <fullName evidence="3">Adaptin ear-binding coat-associated protein 1 NECAP-1</fullName>
    </submittedName>
</protein>
<feature type="compositionally biased region" description="Basic and acidic residues" evidence="1">
    <location>
        <begin position="226"/>
        <end position="244"/>
    </location>
</feature>
<proteinExistence type="predicted"/>
<organism evidence="3 4">
    <name type="scientific">Ascobolus immersus RN42</name>
    <dbReference type="NCBI Taxonomy" id="1160509"/>
    <lineage>
        <taxon>Eukaryota</taxon>
        <taxon>Fungi</taxon>
        <taxon>Dikarya</taxon>
        <taxon>Ascomycota</taxon>
        <taxon>Pezizomycotina</taxon>
        <taxon>Pezizomycetes</taxon>
        <taxon>Pezizales</taxon>
        <taxon>Ascobolaceae</taxon>
        <taxon>Ascobolus</taxon>
    </lineage>
</organism>
<dbReference type="Pfam" id="PF07933">
    <property type="entry name" value="DUF1681"/>
    <property type="match status" value="1"/>
</dbReference>
<name>A0A3N4I9Q6_ASCIM</name>
<evidence type="ECO:0000256" key="1">
    <source>
        <dbReference type="SAM" id="MobiDB-lite"/>
    </source>
</evidence>
<dbReference type="PANTHER" id="PTHR12847">
    <property type="entry name" value="ATP-BINDING CASSETTE ABC TRANSPORTER-RELATED"/>
    <property type="match status" value="1"/>
</dbReference>
<feature type="compositionally biased region" description="Low complexity" evidence="1">
    <location>
        <begin position="205"/>
        <end position="216"/>
    </location>
</feature>
<dbReference type="Gene3D" id="2.30.29.30">
    <property type="entry name" value="Pleckstrin-homology domain (PH domain)/Phosphotyrosine-binding domain (PTB)"/>
    <property type="match status" value="1"/>
</dbReference>
<dbReference type="PANTHER" id="PTHR12847:SF9">
    <property type="entry name" value="NECAP-LIKE PROTEIN CG9132"/>
    <property type="match status" value="1"/>
</dbReference>
<keyword evidence="4" id="KW-1185">Reference proteome</keyword>
<sequence length="253" mass="28084">MVLIERVLYVAPKIRVYVVPPVTSLSGYMAKDWGVEDERKVIFMGRLRVIESTEESEDDDDDSGPKDVKIDVRIEDKDSGELFANCPYESQASVEQVSDSTRFFAIRVVHGRQKATLGIGFEDRSDAFDFGVCLQEVRRRWAIDKELANKSKTGQSSAGNGGFQSIFSNSEQGGKNDYSLKEGEMINITIGNKGRRKPPPPNSPPKAAAADSSFPMPFLPPPPSAEDVKKRQSRQAEDFSKMGFDDEAFGDFV</sequence>
<dbReference type="GO" id="GO:0030125">
    <property type="term" value="C:clathrin vesicle coat"/>
    <property type="evidence" value="ECO:0007669"/>
    <property type="project" value="TreeGrafter"/>
</dbReference>
<feature type="compositionally biased region" description="Polar residues" evidence="1">
    <location>
        <begin position="150"/>
        <end position="173"/>
    </location>
</feature>
<feature type="domain" description="NECAP PHear" evidence="2">
    <location>
        <begin position="4"/>
        <end position="191"/>
    </location>
</feature>
<dbReference type="InterPro" id="IPR011993">
    <property type="entry name" value="PH-like_dom_sf"/>
</dbReference>
<evidence type="ECO:0000313" key="4">
    <source>
        <dbReference type="Proteomes" id="UP000275078"/>
    </source>
</evidence>
<dbReference type="GO" id="GO:0006897">
    <property type="term" value="P:endocytosis"/>
    <property type="evidence" value="ECO:0007669"/>
    <property type="project" value="InterPro"/>
</dbReference>
<evidence type="ECO:0000313" key="3">
    <source>
        <dbReference type="EMBL" id="RPA82792.1"/>
    </source>
</evidence>
<dbReference type="InterPro" id="IPR012466">
    <property type="entry name" value="NECAP_PHear"/>
</dbReference>
<dbReference type="STRING" id="1160509.A0A3N4I9Q6"/>
<gene>
    <name evidence="3" type="ORF">BJ508DRAFT_325255</name>
</gene>
<feature type="region of interest" description="Disordered" evidence="1">
    <location>
        <begin position="150"/>
        <end position="178"/>
    </location>
</feature>
<dbReference type="EMBL" id="ML119669">
    <property type="protein sequence ID" value="RPA82792.1"/>
    <property type="molecule type" value="Genomic_DNA"/>
</dbReference>
<dbReference type="SUPFAM" id="SSF50729">
    <property type="entry name" value="PH domain-like"/>
    <property type="match status" value="1"/>
</dbReference>
<feature type="region of interest" description="Disordered" evidence="1">
    <location>
        <begin position="190"/>
        <end position="253"/>
    </location>
</feature>
<reference evidence="3 4" key="1">
    <citation type="journal article" date="2018" name="Nat. Ecol. Evol.">
        <title>Pezizomycetes genomes reveal the molecular basis of ectomycorrhizal truffle lifestyle.</title>
        <authorList>
            <person name="Murat C."/>
            <person name="Payen T."/>
            <person name="Noel B."/>
            <person name="Kuo A."/>
            <person name="Morin E."/>
            <person name="Chen J."/>
            <person name="Kohler A."/>
            <person name="Krizsan K."/>
            <person name="Balestrini R."/>
            <person name="Da Silva C."/>
            <person name="Montanini B."/>
            <person name="Hainaut M."/>
            <person name="Levati E."/>
            <person name="Barry K.W."/>
            <person name="Belfiori B."/>
            <person name="Cichocki N."/>
            <person name="Clum A."/>
            <person name="Dockter R.B."/>
            <person name="Fauchery L."/>
            <person name="Guy J."/>
            <person name="Iotti M."/>
            <person name="Le Tacon F."/>
            <person name="Lindquist E.A."/>
            <person name="Lipzen A."/>
            <person name="Malagnac F."/>
            <person name="Mello A."/>
            <person name="Molinier V."/>
            <person name="Miyauchi S."/>
            <person name="Poulain J."/>
            <person name="Riccioni C."/>
            <person name="Rubini A."/>
            <person name="Sitrit Y."/>
            <person name="Splivallo R."/>
            <person name="Traeger S."/>
            <person name="Wang M."/>
            <person name="Zifcakova L."/>
            <person name="Wipf D."/>
            <person name="Zambonelli A."/>
            <person name="Paolocci F."/>
            <person name="Nowrousian M."/>
            <person name="Ottonello S."/>
            <person name="Baldrian P."/>
            <person name="Spatafora J.W."/>
            <person name="Henrissat B."/>
            <person name="Nagy L.G."/>
            <person name="Aury J.M."/>
            <person name="Wincker P."/>
            <person name="Grigoriev I.V."/>
            <person name="Bonfante P."/>
            <person name="Martin F.M."/>
        </authorList>
    </citation>
    <scope>NUCLEOTIDE SEQUENCE [LARGE SCALE GENOMIC DNA]</scope>
    <source>
        <strain evidence="3 4">RN42</strain>
    </source>
</reference>
<dbReference type="OrthoDB" id="10265489at2759"/>
<accession>A0A3N4I9Q6</accession>